<feature type="compositionally biased region" description="Low complexity" evidence="1">
    <location>
        <begin position="41"/>
        <end position="57"/>
    </location>
</feature>
<sequence length="67" mass="7509">MERARLRNDRLRIDGRRMLLMLRRRDLELDIAEANSSSVDHQPGAPPLAAHQQQQLGSSPSTAGHPN</sequence>
<dbReference type="AlphaFoldDB" id="A0A0A9GIK0"/>
<feature type="compositionally biased region" description="Polar residues" evidence="1">
    <location>
        <begin position="58"/>
        <end position="67"/>
    </location>
</feature>
<reference evidence="2" key="1">
    <citation type="submission" date="2014-09" db="EMBL/GenBank/DDBJ databases">
        <authorList>
            <person name="Magalhaes I.L.F."/>
            <person name="Oliveira U."/>
            <person name="Santos F.R."/>
            <person name="Vidigal T.H.D.A."/>
            <person name="Brescovit A.D."/>
            <person name="Santos A.J."/>
        </authorList>
    </citation>
    <scope>NUCLEOTIDE SEQUENCE</scope>
    <source>
        <tissue evidence="2">Shoot tissue taken approximately 20 cm above the soil surface</tissue>
    </source>
</reference>
<name>A0A0A9GIK0_ARUDO</name>
<accession>A0A0A9GIK0</accession>
<feature type="region of interest" description="Disordered" evidence="1">
    <location>
        <begin position="34"/>
        <end position="67"/>
    </location>
</feature>
<evidence type="ECO:0000256" key="1">
    <source>
        <dbReference type="SAM" id="MobiDB-lite"/>
    </source>
</evidence>
<dbReference type="EMBL" id="GBRH01175535">
    <property type="protein sequence ID" value="JAE22361.1"/>
    <property type="molecule type" value="Transcribed_RNA"/>
</dbReference>
<protein>
    <submittedName>
        <fullName evidence="2">Uncharacterized protein</fullName>
    </submittedName>
</protein>
<proteinExistence type="predicted"/>
<organism evidence="2">
    <name type="scientific">Arundo donax</name>
    <name type="common">Giant reed</name>
    <name type="synonym">Donax arundinaceus</name>
    <dbReference type="NCBI Taxonomy" id="35708"/>
    <lineage>
        <taxon>Eukaryota</taxon>
        <taxon>Viridiplantae</taxon>
        <taxon>Streptophyta</taxon>
        <taxon>Embryophyta</taxon>
        <taxon>Tracheophyta</taxon>
        <taxon>Spermatophyta</taxon>
        <taxon>Magnoliopsida</taxon>
        <taxon>Liliopsida</taxon>
        <taxon>Poales</taxon>
        <taxon>Poaceae</taxon>
        <taxon>PACMAD clade</taxon>
        <taxon>Arundinoideae</taxon>
        <taxon>Arundineae</taxon>
        <taxon>Arundo</taxon>
    </lineage>
</organism>
<reference evidence="2" key="2">
    <citation type="journal article" date="2015" name="Data Brief">
        <title>Shoot transcriptome of the giant reed, Arundo donax.</title>
        <authorList>
            <person name="Barrero R.A."/>
            <person name="Guerrero F.D."/>
            <person name="Moolhuijzen P."/>
            <person name="Goolsby J.A."/>
            <person name="Tidwell J."/>
            <person name="Bellgard S.E."/>
            <person name="Bellgard M.I."/>
        </authorList>
    </citation>
    <scope>NUCLEOTIDE SEQUENCE</scope>
    <source>
        <tissue evidence="2">Shoot tissue taken approximately 20 cm above the soil surface</tissue>
    </source>
</reference>
<evidence type="ECO:0000313" key="2">
    <source>
        <dbReference type="EMBL" id="JAE22361.1"/>
    </source>
</evidence>